<feature type="region of interest" description="Disordered" evidence="1">
    <location>
        <begin position="1"/>
        <end position="103"/>
    </location>
</feature>
<feature type="compositionally biased region" description="Basic and acidic residues" evidence="1">
    <location>
        <begin position="349"/>
        <end position="369"/>
    </location>
</feature>
<feature type="region of interest" description="Disordered" evidence="1">
    <location>
        <begin position="649"/>
        <end position="709"/>
    </location>
</feature>
<evidence type="ECO:0000256" key="1">
    <source>
        <dbReference type="SAM" id="MobiDB-lite"/>
    </source>
</evidence>
<gene>
    <name evidence="2" type="ORF">AVDCRST_MAG68-3235</name>
</gene>
<evidence type="ECO:0000313" key="2">
    <source>
        <dbReference type="EMBL" id="CAA9345252.1"/>
    </source>
</evidence>
<protein>
    <submittedName>
        <fullName evidence="2">TonB-dependent receptor, putative</fullName>
    </submittedName>
</protein>
<feature type="compositionally biased region" description="Basic residues" evidence="1">
    <location>
        <begin position="35"/>
        <end position="46"/>
    </location>
</feature>
<feature type="region of interest" description="Disordered" evidence="1">
    <location>
        <begin position="441"/>
        <end position="573"/>
    </location>
</feature>
<feature type="compositionally biased region" description="Low complexity" evidence="1">
    <location>
        <begin position="441"/>
        <end position="457"/>
    </location>
</feature>
<dbReference type="AlphaFoldDB" id="A0A6J4M157"/>
<accession>A0A6J4M157</accession>
<reference evidence="2" key="1">
    <citation type="submission" date="2020-02" db="EMBL/GenBank/DDBJ databases">
        <authorList>
            <person name="Meier V. D."/>
        </authorList>
    </citation>
    <scope>NUCLEOTIDE SEQUENCE</scope>
    <source>
        <strain evidence="2">AVDCRST_MAG68</strain>
    </source>
</reference>
<feature type="compositionally biased region" description="Basic and acidic residues" evidence="1">
    <location>
        <begin position="755"/>
        <end position="775"/>
    </location>
</feature>
<feature type="compositionally biased region" description="Gly residues" evidence="1">
    <location>
        <begin position="478"/>
        <end position="487"/>
    </location>
</feature>
<organism evidence="2">
    <name type="scientific">uncultured Gemmatimonadota bacterium</name>
    <dbReference type="NCBI Taxonomy" id="203437"/>
    <lineage>
        <taxon>Bacteria</taxon>
        <taxon>Pseudomonadati</taxon>
        <taxon>Gemmatimonadota</taxon>
        <taxon>environmental samples</taxon>
    </lineage>
</organism>
<feature type="non-terminal residue" evidence="2">
    <location>
        <position position="1"/>
    </location>
</feature>
<proteinExistence type="predicted"/>
<feature type="compositionally biased region" description="Basic residues" evidence="1">
    <location>
        <begin position="525"/>
        <end position="534"/>
    </location>
</feature>
<feature type="compositionally biased region" description="Basic residues" evidence="1">
    <location>
        <begin position="649"/>
        <end position="681"/>
    </location>
</feature>
<feature type="compositionally biased region" description="Basic and acidic residues" evidence="1">
    <location>
        <begin position="513"/>
        <end position="524"/>
    </location>
</feature>
<feature type="compositionally biased region" description="Basic and acidic residues" evidence="1">
    <location>
        <begin position="458"/>
        <end position="476"/>
    </location>
</feature>
<feature type="compositionally biased region" description="Basic residues" evidence="1">
    <location>
        <begin position="58"/>
        <end position="76"/>
    </location>
</feature>
<feature type="non-terminal residue" evidence="2">
    <location>
        <position position="845"/>
    </location>
</feature>
<name>A0A6J4M157_9BACT</name>
<sequence>EADQRTLPRASIRMRRPGRVRAAARHRSAAALRRPGARGRTRRGAPRRHDPPAGGRAASRRGAGRGQRPSRRLRLRLRVEPGGLGARGRRRHAARRLLPRGGAAPGTLLRARLAPGAHPGQLVGHHDRAGRNLGGRARGAAGGGGGAAGGDHGHGGAQRSAHDRGPQRLLGQGPAGRGGGQLHRRAAQRALGGGGPGRAGEPARQPERGGADQRARRPHARRPARPVPPAAPGQHGGPRGGDPQPLRQVRSGGDGRHRQHRPQGQRGAGPFRRGHGERRHQRPLQRLRQPGVPARAHDALRQPGPLWRRTADERLQQPHEPGRRRPGRLPGPALHRERTDAVAHPQHQRGAEAEQDQLHRQHADGERARLPPGDAQRLHPLRRRPQPAPGLGRPAAHDLGRRDLRWHAVVQERDPAAPERGVGGGALQPLRVRPGERLHAAAAGRGPQPGGQPAAAHAEPDGRGEQRDVPAGRPHPDGAGGAGGDGVQGAASPGGQRPHHRALLVRRQRLGQHGREQPVQDRRAGARRLRGVHAQHREAGAAGRGARGAHRPRHQPRGRRAGALHRPLPQRAGRLQRGCRAPGEGELLAPHPAPADAASQLVPLLRGPAQPLPRQPVPAPGVHGRVRAGPAAERPAGLAAAHALLPAHHGRHPPRPHHAGRHHHLHGGQHLHGGLVRRGRQRLAAGRAADGLRGAERLPPGVGRQHVGGGGVELRPGLVHARQRQPEAGQAHGRVGVRDVPRADEHGVRPHRGLRHDQHVAAPEVHERQGQRDLPRAGPVQHHALPVLHGRPEWHPGLPDGHGAAVRRARGVHLLQLQLRPDAAPAHSLAAAAAVGPGAADGRAL</sequence>
<feature type="compositionally biased region" description="Basic and acidic residues" evidence="1">
    <location>
        <begin position="204"/>
        <end position="215"/>
    </location>
</feature>
<feature type="compositionally biased region" description="Basic residues" evidence="1">
    <location>
        <begin position="497"/>
        <end position="512"/>
    </location>
</feature>
<feature type="region of interest" description="Disordered" evidence="1">
    <location>
        <begin position="117"/>
        <end position="400"/>
    </location>
</feature>
<feature type="compositionally biased region" description="Basic residues" evidence="1">
    <location>
        <begin position="272"/>
        <end position="285"/>
    </location>
</feature>
<feature type="compositionally biased region" description="Basic residues" evidence="1">
    <location>
        <begin position="12"/>
        <end position="28"/>
    </location>
</feature>
<feature type="compositionally biased region" description="Basic and acidic residues" evidence="1">
    <location>
        <begin position="309"/>
        <end position="323"/>
    </location>
</feature>
<dbReference type="EMBL" id="CADCTW010000156">
    <property type="protein sequence ID" value="CAA9345252.1"/>
    <property type="molecule type" value="Genomic_DNA"/>
</dbReference>
<feature type="compositionally biased region" description="Gly residues" evidence="1">
    <location>
        <begin position="132"/>
        <end position="150"/>
    </location>
</feature>
<feature type="compositionally biased region" description="Basic residues" evidence="1">
    <location>
        <begin position="87"/>
        <end position="98"/>
    </location>
</feature>
<feature type="region of interest" description="Disordered" evidence="1">
    <location>
        <begin position="743"/>
        <end position="777"/>
    </location>
</feature>
<keyword evidence="2" id="KW-0675">Receptor</keyword>
<feature type="compositionally biased region" description="Basic residues" evidence="1">
    <location>
        <begin position="547"/>
        <end position="563"/>
    </location>
</feature>
<feature type="compositionally biased region" description="Low complexity" evidence="1">
    <location>
        <begin position="682"/>
        <end position="705"/>
    </location>
</feature>